<dbReference type="GO" id="GO:0016987">
    <property type="term" value="F:sigma factor activity"/>
    <property type="evidence" value="ECO:0007669"/>
    <property type="project" value="UniProtKB-KW"/>
</dbReference>
<feature type="domain" description="RNA polymerase sigma-70 region 2" evidence="5">
    <location>
        <begin position="24"/>
        <end position="84"/>
    </location>
</feature>
<organism evidence="7 8">
    <name type="scientific">Novipirellula artificiosorum</name>
    <dbReference type="NCBI Taxonomy" id="2528016"/>
    <lineage>
        <taxon>Bacteria</taxon>
        <taxon>Pseudomonadati</taxon>
        <taxon>Planctomycetota</taxon>
        <taxon>Planctomycetia</taxon>
        <taxon>Pirellulales</taxon>
        <taxon>Pirellulaceae</taxon>
        <taxon>Novipirellula</taxon>
    </lineage>
</organism>
<gene>
    <name evidence="7" type="primary">sigW_11</name>
    <name evidence="7" type="ORF">Poly41_49520</name>
</gene>
<reference evidence="7 8" key="1">
    <citation type="submission" date="2019-02" db="EMBL/GenBank/DDBJ databases">
        <title>Deep-cultivation of Planctomycetes and their phenomic and genomic characterization uncovers novel biology.</title>
        <authorList>
            <person name="Wiegand S."/>
            <person name="Jogler M."/>
            <person name="Boedeker C."/>
            <person name="Pinto D."/>
            <person name="Vollmers J."/>
            <person name="Rivas-Marin E."/>
            <person name="Kohn T."/>
            <person name="Peeters S.H."/>
            <person name="Heuer A."/>
            <person name="Rast P."/>
            <person name="Oberbeckmann S."/>
            <person name="Bunk B."/>
            <person name="Jeske O."/>
            <person name="Meyerdierks A."/>
            <person name="Storesund J.E."/>
            <person name="Kallscheuer N."/>
            <person name="Luecker S."/>
            <person name="Lage O.M."/>
            <person name="Pohl T."/>
            <person name="Merkel B.J."/>
            <person name="Hornburger P."/>
            <person name="Mueller R.-W."/>
            <person name="Bruemmer F."/>
            <person name="Labrenz M."/>
            <person name="Spormann A.M."/>
            <person name="Op Den Camp H."/>
            <person name="Overmann J."/>
            <person name="Amann R."/>
            <person name="Jetten M.S.M."/>
            <person name="Mascher T."/>
            <person name="Medema M.H."/>
            <person name="Devos D.P."/>
            <person name="Kaster A.-K."/>
            <person name="Ovreas L."/>
            <person name="Rohde M."/>
            <person name="Galperin M.Y."/>
            <person name="Jogler C."/>
        </authorList>
    </citation>
    <scope>NUCLEOTIDE SEQUENCE [LARGE SCALE GENOMIC DNA]</scope>
    <source>
        <strain evidence="7 8">Poly41</strain>
    </source>
</reference>
<protein>
    <submittedName>
        <fullName evidence="7">ECF RNA polymerase sigma factor SigW</fullName>
    </submittedName>
</protein>
<evidence type="ECO:0000256" key="4">
    <source>
        <dbReference type="ARBA" id="ARBA00023163"/>
    </source>
</evidence>
<dbReference type="InterPro" id="IPR036388">
    <property type="entry name" value="WH-like_DNA-bd_sf"/>
</dbReference>
<evidence type="ECO:0000313" key="7">
    <source>
        <dbReference type="EMBL" id="TWU33200.1"/>
    </source>
</evidence>
<dbReference type="Proteomes" id="UP000319143">
    <property type="component" value="Unassembled WGS sequence"/>
</dbReference>
<evidence type="ECO:0000259" key="5">
    <source>
        <dbReference type="Pfam" id="PF04542"/>
    </source>
</evidence>
<dbReference type="Gene3D" id="1.10.1740.10">
    <property type="match status" value="1"/>
</dbReference>
<sequence>MLGKMSDFQNLTPEQVTKHLLHEQASLTAYAYAVTHNYHLAEDVFQDVCVKAVSQCDHFDSLEHLSNWFRTSSRNHAITLIRSKEGRYVGLSPEMLATMEGEWAKTNTAGDYRSEALNGCLEHLPAKSQKIMAMRYQENRSGEEIAEFMGTKVDSAYQAITRIHRALRDCVGQRLRMEP</sequence>
<evidence type="ECO:0000256" key="2">
    <source>
        <dbReference type="ARBA" id="ARBA00023015"/>
    </source>
</evidence>
<dbReference type="NCBIfam" id="TIGR02937">
    <property type="entry name" value="sigma70-ECF"/>
    <property type="match status" value="1"/>
</dbReference>
<comment type="similarity">
    <text evidence="1">Belongs to the sigma-70 factor family. ECF subfamily.</text>
</comment>
<dbReference type="Gene3D" id="1.10.10.10">
    <property type="entry name" value="Winged helix-like DNA-binding domain superfamily/Winged helix DNA-binding domain"/>
    <property type="match status" value="1"/>
</dbReference>
<dbReference type="InterPro" id="IPR014284">
    <property type="entry name" value="RNA_pol_sigma-70_dom"/>
</dbReference>
<dbReference type="AlphaFoldDB" id="A0A5C6D8N0"/>
<dbReference type="EMBL" id="SJPV01000010">
    <property type="protein sequence ID" value="TWU33200.1"/>
    <property type="molecule type" value="Genomic_DNA"/>
</dbReference>
<dbReference type="GO" id="GO:0006352">
    <property type="term" value="P:DNA-templated transcription initiation"/>
    <property type="evidence" value="ECO:0007669"/>
    <property type="project" value="InterPro"/>
</dbReference>
<comment type="caution">
    <text evidence="7">The sequence shown here is derived from an EMBL/GenBank/DDBJ whole genome shotgun (WGS) entry which is preliminary data.</text>
</comment>
<dbReference type="PANTHER" id="PTHR43133:SF51">
    <property type="entry name" value="RNA POLYMERASE SIGMA FACTOR"/>
    <property type="match status" value="1"/>
</dbReference>
<dbReference type="SUPFAM" id="SSF88946">
    <property type="entry name" value="Sigma2 domain of RNA polymerase sigma factors"/>
    <property type="match status" value="1"/>
</dbReference>
<dbReference type="PANTHER" id="PTHR43133">
    <property type="entry name" value="RNA POLYMERASE ECF-TYPE SIGMA FACTO"/>
    <property type="match status" value="1"/>
</dbReference>
<dbReference type="InterPro" id="IPR013324">
    <property type="entry name" value="RNA_pol_sigma_r3/r4-like"/>
</dbReference>
<keyword evidence="2" id="KW-0805">Transcription regulation</keyword>
<name>A0A5C6D8N0_9BACT</name>
<dbReference type="InterPro" id="IPR013325">
    <property type="entry name" value="RNA_pol_sigma_r2"/>
</dbReference>
<feature type="domain" description="RNA polymerase sigma factor 70 region 4 type 2" evidence="6">
    <location>
        <begin position="115"/>
        <end position="163"/>
    </location>
</feature>
<evidence type="ECO:0000313" key="8">
    <source>
        <dbReference type="Proteomes" id="UP000319143"/>
    </source>
</evidence>
<evidence type="ECO:0000256" key="1">
    <source>
        <dbReference type="ARBA" id="ARBA00010641"/>
    </source>
</evidence>
<proteinExistence type="inferred from homology"/>
<keyword evidence="8" id="KW-1185">Reference proteome</keyword>
<dbReference type="Pfam" id="PF08281">
    <property type="entry name" value="Sigma70_r4_2"/>
    <property type="match status" value="1"/>
</dbReference>
<dbReference type="Pfam" id="PF04542">
    <property type="entry name" value="Sigma70_r2"/>
    <property type="match status" value="1"/>
</dbReference>
<dbReference type="SUPFAM" id="SSF88659">
    <property type="entry name" value="Sigma3 and sigma4 domains of RNA polymerase sigma factors"/>
    <property type="match status" value="1"/>
</dbReference>
<dbReference type="InterPro" id="IPR039425">
    <property type="entry name" value="RNA_pol_sigma-70-like"/>
</dbReference>
<keyword evidence="3" id="KW-0731">Sigma factor</keyword>
<dbReference type="InterPro" id="IPR007627">
    <property type="entry name" value="RNA_pol_sigma70_r2"/>
</dbReference>
<dbReference type="GO" id="GO:0003677">
    <property type="term" value="F:DNA binding"/>
    <property type="evidence" value="ECO:0007669"/>
    <property type="project" value="InterPro"/>
</dbReference>
<evidence type="ECO:0000259" key="6">
    <source>
        <dbReference type="Pfam" id="PF08281"/>
    </source>
</evidence>
<dbReference type="InterPro" id="IPR013249">
    <property type="entry name" value="RNA_pol_sigma70_r4_t2"/>
</dbReference>
<evidence type="ECO:0000256" key="3">
    <source>
        <dbReference type="ARBA" id="ARBA00023082"/>
    </source>
</evidence>
<accession>A0A5C6D8N0</accession>
<keyword evidence="4" id="KW-0804">Transcription</keyword>